<gene>
    <name evidence="4" type="ORF">IF1G_10861</name>
</gene>
<dbReference type="InterPro" id="IPR050797">
    <property type="entry name" value="Carb_Metab_Trans_Reg"/>
</dbReference>
<dbReference type="PANTHER" id="PTHR31668:SF30">
    <property type="entry name" value="ZN(II)2CYS6 TRANSCRIPTION FACTOR (EUROFUNG)"/>
    <property type="match status" value="1"/>
</dbReference>
<organism evidence="4 5">
    <name type="scientific">Cordyceps javanica</name>
    <dbReference type="NCBI Taxonomy" id="43265"/>
    <lineage>
        <taxon>Eukaryota</taxon>
        <taxon>Fungi</taxon>
        <taxon>Dikarya</taxon>
        <taxon>Ascomycota</taxon>
        <taxon>Pezizomycotina</taxon>
        <taxon>Sordariomycetes</taxon>
        <taxon>Hypocreomycetidae</taxon>
        <taxon>Hypocreales</taxon>
        <taxon>Cordycipitaceae</taxon>
        <taxon>Cordyceps</taxon>
    </lineage>
</organism>
<dbReference type="PROSITE" id="PS00463">
    <property type="entry name" value="ZN2_CY6_FUNGAL_1"/>
    <property type="match status" value="1"/>
</dbReference>
<proteinExistence type="predicted"/>
<dbReference type="PROSITE" id="PS50048">
    <property type="entry name" value="ZN2_CY6_FUNGAL_2"/>
    <property type="match status" value="1"/>
</dbReference>
<dbReference type="InterPro" id="IPR001138">
    <property type="entry name" value="Zn2Cys6_DnaBD"/>
</dbReference>
<evidence type="ECO:0000256" key="1">
    <source>
        <dbReference type="ARBA" id="ARBA00023242"/>
    </source>
</evidence>
<dbReference type="GO" id="GO:0008270">
    <property type="term" value="F:zinc ion binding"/>
    <property type="evidence" value="ECO:0007669"/>
    <property type="project" value="InterPro"/>
</dbReference>
<feature type="compositionally biased region" description="Polar residues" evidence="2">
    <location>
        <begin position="54"/>
        <end position="63"/>
    </location>
</feature>
<accession>A0A545UM42</accession>
<evidence type="ECO:0000259" key="3">
    <source>
        <dbReference type="PROSITE" id="PS50048"/>
    </source>
</evidence>
<reference evidence="4 5" key="1">
    <citation type="journal article" date="2019" name="Appl. Microbiol. Biotechnol.">
        <title>Genome sequence of Isaria javanica and comparative genome analysis insights into family S53 peptidase evolution in fungal entomopathogens.</title>
        <authorList>
            <person name="Lin R."/>
            <person name="Zhang X."/>
            <person name="Xin B."/>
            <person name="Zou M."/>
            <person name="Gao Y."/>
            <person name="Qin F."/>
            <person name="Hu Q."/>
            <person name="Xie B."/>
            <person name="Cheng X."/>
        </authorList>
    </citation>
    <scope>NUCLEOTIDE SEQUENCE [LARGE SCALE GENOMIC DNA]</scope>
    <source>
        <strain evidence="4 5">IJ1G</strain>
    </source>
</reference>
<dbReference type="GO" id="GO:0000981">
    <property type="term" value="F:DNA-binding transcription factor activity, RNA polymerase II-specific"/>
    <property type="evidence" value="ECO:0007669"/>
    <property type="project" value="InterPro"/>
</dbReference>
<name>A0A545UM42_9HYPO</name>
<comment type="caution">
    <text evidence="4">The sequence shown here is derived from an EMBL/GenBank/DDBJ whole genome shotgun (WGS) entry which is preliminary data.</text>
</comment>
<dbReference type="Gene3D" id="4.10.240.10">
    <property type="entry name" value="Zn(2)-C6 fungal-type DNA-binding domain"/>
    <property type="match status" value="1"/>
</dbReference>
<dbReference type="Proteomes" id="UP000315783">
    <property type="component" value="Unassembled WGS sequence"/>
</dbReference>
<dbReference type="STRING" id="43265.A0A545UM42"/>
<dbReference type="SUPFAM" id="SSF57701">
    <property type="entry name" value="Zn2/Cys6 DNA-binding domain"/>
    <property type="match status" value="1"/>
</dbReference>
<dbReference type="EMBL" id="SPUK01000026">
    <property type="protein sequence ID" value="TQV90538.1"/>
    <property type="molecule type" value="Genomic_DNA"/>
</dbReference>
<dbReference type="AlphaFoldDB" id="A0A545UM42"/>
<evidence type="ECO:0000256" key="2">
    <source>
        <dbReference type="SAM" id="MobiDB-lite"/>
    </source>
</evidence>
<feature type="compositionally biased region" description="Low complexity" evidence="2">
    <location>
        <begin position="64"/>
        <end position="73"/>
    </location>
</feature>
<evidence type="ECO:0000313" key="5">
    <source>
        <dbReference type="Proteomes" id="UP000315783"/>
    </source>
</evidence>
<protein>
    <submittedName>
        <fullName evidence="4">C6 zinc finger domain-containing protein</fullName>
    </submittedName>
</protein>
<keyword evidence="1" id="KW-0539">Nucleus</keyword>
<dbReference type="InterPro" id="IPR036864">
    <property type="entry name" value="Zn2-C6_fun-type_DNA-bd_sf"/>
</dbReference>
<evidence type="ECO:0000313" key="4">
    <source>
        <dbReference type="EMBL" id="TQV90538.1"/>
    </source>
</evidence>
<feature type="region of interest" description="Disordered" evidence="2">
    <location>
        <begin position="43"/>
        <end position="137"/>
    </location>
</feature>
<feature type="domain" description="Zn(2)-C6 fungal-type" evidence="3">
    <location>
        <begin position="10"/>
        <end position="43"/>
    </location>
</feature>
<dbReference type="CDD" id="cd00067">
    <property type="entry name" value="GAL4"/>
    <property type="match status" value="1"/>
</dbReference>
<feature type="compositionally biased region" description="Basic and acidic residues" evidence="2">
    <location>
        <begin position="102"/>
        <end position="111"/>
    </location>
</feature>
<keyword evidence="5" id="KW-1185">Reference proteome</keyword>
<dbReference type="PANTHER" id="PTHR31668">
    <property type="entry name" value="GLUCOSE TRANSPORT TRANSCRIPTION REGULATOR RGT1-RELATED-RELATED"/>
    <property type="match status" value="1"/>
</dbReference>
<sequence length="450" mass="49357">MLKPAVRRSACDQCRAKRVRCLRDQNNTTPCARCCYMSAPCVTSASGRPGRPPKQTSLKSNGTSSPRRSAASPVSPPLPCGVPTLRDLPHDETHVPAPTREPPFRTGRDTPEGSLCRSAAQHPAVPNSPTHSASPGNLLPLELQPDFWVVPGNNATFFGSHSTHDSPLLAQDMIPWLLSPDNQLNALIDTDGATSSALDMDIDPVLDHDEGLVPLAPTQESYSAASSLIKFREDVDHRIAMVEIYYSEPSKVLQRCEDEDPGRDVENPAAALLTCCKRFIDIIRNLMPADRSHTQTGDVLDTEILLLVLSGYLALMRLFDSLFHRIHKYLCQVSPESYLSIKVKSVLRIGGISSLQDMPLKTYALGILDAIQCQVQTLERCMGIPAEYCLSGEPAAASTTAAPGMFSRVDRARLFWTVMAQEDVKSRRGTKSYVESIRVSIKESMAFLDE</sequence>